<evidence type="ECO:0000256" key="2">
    <source>
        <dbReference type="SAM" id="Coils"/>
    </source>
</evidence>
<sequence>MADSITTRISRLIAGGAHALLDRAENLAPEASMMQSIREIEQVADEVRGDLGRAEAGKHLALSQMARLNTEHETLSAQIDAALANGREDLARTAIGRQADIEDLLPVLQKNFDEQSDQAKELESYVVALLAKKRELEQLLADYHARLGRAPSAADVVETRDDGYGRQMRADGAAAAFGRVLGRQTGATGLTSGLVGDAGRLKEIAELQRKHRISERLATIKAAKALPDASVPD</sequence>
<organism evidence="3 4">
    <name type="scientific">Dentiradicibacter hellwigii</name>
    <dbReference type="NCBI Taxonomy" id="3149053"/>
    <lineage>
        <taxon>Bacteria</taxon>
        <taxon>Pseudomonadati</taxon>
        <taxon>Pseudomonadota</taxon>
        <taxon>Betaproteobacteria</taxon>
        <taxon>Rhodocyclales</taxon>
        <taxon>Rhodocyclaceae</taxon>
        <taxon>Dentiradicibacter</taxon>
    </lineage>
</organism>
<proteinExistence type="inferred from homology"/>
<dbReference type="Pfam" id="PF04012">
    <property type="entry name" value="PspA_IM30"/>
    <property type="match status" value="1"/>
</dbReference>
<evidence type="ECO:0000313" key="4">
    <source>
        <dbReference type="Proteomes" id="UP001574673"/>
    </source>
</evidence>
<evidence type="ECO:0000256" key="1">
    <source>
        <dbReference type="ARBA" id="ARBA00043985"/>
    </source>
</evidence>
<evidence type="ECO:0000313" key="3">
    <source>
        <dbReference type="EMBL" id="MFA9949023.1"/>
    </source>
</evidence>
<reference evidence="4" key="1">
    <citation type="submission" date="2024-06" db="EMBL/GenBank/DDBJ databases">
        <title>Radixoralia hellwigii gen. nov., sp nov., isolated from a root canal in the human oral cavity.</title>
        <authorList>
            <person name="Bartsch S."/>
            <person name="Wittmer A."/>
            <person name="Schulz A.-K."/>
            <person name="Neumann-Schaal M."/>
            <person name="Wolf J."/>
            <person name="Gronow S."/>
            <person name="Tennert C."/>
            <person name="Haecker G."/>
            <person name="Cieplik F."/>
            <person name="Al-Ahmad A."/>
        </authorList>
    </citation>
    <scope>NUCLEOTIDE SEQUENCE [LARGE SCALE GENOMIC DNA]</scope>
    <source>
        <strain evidence="4">Wk13</strain>
    </source>
</reference>
<keyword evidence="4" id="KW-1185">Reference proteome</keyword>
<name>A0ABV4UCS4_9RHOO</name>
<accession>A0ABV4UCS4</accession>
<dbReference type="PANTHER" id="PTHR31088">
    <property type="entry name" value="MEMBRANE-ASSOCIATED PROTEIN VIPP1, CHLOROPLASTIC"/>
    <property type="match status" value="1"/>
</dbReference>
<dbReference type="Proteomes" id="UP001574673">
    <property type="component" value="Unassembled WGS sequence"/>
</dbReference>
<gene>
    <name evidence="3" type="ORF">ABCS64_01550</name>
</gene>
<dbReference type="PANTHER" id="PTHR31088:SF6">
    <property type="entry name" value="PHAGE SHOCK PROTEIN A"/>
    <property type="match status" value="1"/>
</dbReference>
<comment type="caution">
    <text evidence="3">The sequence shown here is derived from an EMBL/GenBank/DDBJ whole genome shotgun (WGS) entry which is preliminary data.</text>
</comment>
<dbReference type="InterPro" id="IPR007157">
    <property type="entry name" value="PspA_VIPP1"/>
</dbReference>
<comment type="similarity">
    <text evidence="1">Belongs to the PspA/Vipp/IM30 family.</text>
</comment>
<keyword evidence="2" id="KW-0175">Coiled coil</keyword>
<dbReference type="EMBL" id="JBEUWX010000001">
    <property type="protein sequence ID" value="MFA9949023.1"/>
    <property type="molecule type" value="Genomic_DNA"/>
</dbReference>
<protein>
    <submittedName>
        <fullName evidence="3">PspA/IM30 family protein</fullName>
    </submittedName>
</protein>
<feature type="coiled-coil region" evidence="2">
    <location>
        <begin position="119"/>
        <end position="146"/>
    </location>
</feature>
<dbReference type="RefSeq" id="WP_418890182.1">
    <property type="nucleotide sequence ID" value="NZ_JBEUWX010000001.1"/>
</dbReference>